<dbReference type="PROSITE" id="PS51782">
    <property type="entry name" value="LYSM"/>
    <property type="match status" value="1"/>
</dbReference>
<dbReference type="PATRIC" id="fig|1398.22.peg.1167"/>
<evidence type="ECO:0000313" key="3">
    <source>
        <dbReference type="Proteomes" id="UP000070376"/>
    </source>
</evidence>
<accession>A0A133KWZ3</accession>
<name>A0A133KWZ3_HEYCO</name>
<reference evidence="3" key="1">
    <citation type="submission" date="2016-01" db="EMBL/GenBank/DDBJ databases">
        <authorList>
            <person name="Mitreva M."/>
            <person name="Pepin K.H."/>
            <person name="Mihindukulasuriya K.A."/>
            <person name="Fulton R."/>
            <person name="Fronick C."/>
            <person name="O'Laughlin M."/>
            <person name="Miner T."/>
            <person name="Herter B."/>
            <person name="Rosa B.A."/>
            <person name="Cordes M."/>
            <person name="Tomlinson C."/>
            <person name="Wollam A."/>
            <person name="Palsikar V.B."/>
            <person name="Mardis E.R."/>
            <person name="Wilson R.K."/>
        </authorList>
    </citation>
    <scope>NUCLEOTIDE SEQUENCE [LARGE SCALE GENOMIC DNA]</scope>
    <source>
        <strain evidence="3">GED7749B</strain>
    </source>
</reference>
<proteinExistence type="predicted"/>
<gene>
    <name evidence="2" type="ORF">HMPREF3213_01155</name>
</gene>
<comment type="caution">
    <text evidence="2">The sequence shown here is derived from an EMBL/GenBank/DDBJ whole genome shotgun (WGS) entry which is preliminary data.</text>
</comment>
<dbReference type="EMBL" id="LRPN01000033">
    <property type="protein sequence ID" value="KWZ84096.1"/>
    <property type="molecule type" value="Genomic_DNA"/>
</dbReference>
<dbReference type="InterPro" id="IPR018392">
    <property type="entry name" value="LysM"/>
</dbReference>
<feature type="domain" description="LysM" evidence="1">
    <location>
        <begin position="53"/>
        <end position="105"/>
    </location>
</feature>
<evidence type="ECO:0000313" key="2">
    <source>
        <dbReference type="EMBL" id="KWZ84096.1"/>
    </source>
</evidence>
<dbReference type="AlphaFoldDB" id="A0A133KWZ3"/>
<protein>
    <recommendedName>
        <fullName evidence="1">LysM domain-containing protein</fullName>
    </recommendedName>
</protein>
<organism evidence="2 3">
    <name type="scientific">Heyndrickxia coagulans</name>
    <name type="common">Weizmannia coagulans</name>
    <dbReference type="NCBI Taxonomy" id="1398"/>
    <lineage>
        <taxon>Bacteria</taxon>
        <taxon>Bacillati</taxon>
        <taxon>Bacillota</taxon>
        <taxon>Bacilli</taxon>
        <taxon>Bacillales</taxon>
        <taxon>Bacillaceae</taxon>
        <taxon>Heyndrickxia</taxon>
    </lineage>
</organism>
<dbReference type="CDD" id="cd00118">
    <property type="entry name" value="LysM"/>
    <property type="match status" value="1"/>
</dbReference>
<evidence type="ECO:0000259" key="1">
    <source>
        <dbReference type="PROSITE" id="PS51782"/>
    </source>
</evidence>
<sequence>MSMLKKIFALFIVALISYSIYYDLHAGTIPTNAKETTEKNVAIQPETTHGPYVTAKVHSGDTVLTIVKKISGGTAPSIEKVIRDFSKLNGGIAPEDIQIGQTYRFPIYGESR</sequence>
<dbReference type="Proteomes" id="UP000070376">
    <property type="component" value="Unassembled WGS sequence"/>
</dbReference>